<proteinExistence type="predicted"/>
<dbReference type="EMBL" id="MU394438">
    <property type="protein sequence ID" value="KAI6080511.1"/>
    <property type="molecule type" value="Genomic_DNA"/>
</dbReference>
<comment type="caution">
    <text evidence="1">The sequence shown here is derived from an EMBL/GenBank/DDBJ whole genome shotgun (WGS) entry which is preliminary data.</text>
</comment>
<evidence type="ECO:0000313" key="2">
    <source>
        <dbReference type="Proteomes" id="UP001497680"/>
    </source>
</evidence>
<accession>A0ACC0CJF7</accession>
<keyword evidence="2" id="KW-1185">Reference proteome</keyword>
<name>A0ACC0CJF7_9PEZI</name>
<gene>
    <name evidence="1" type="ORF">F4821DRAFT_55250</name>
</gene>
<organism evidence="1 2">
    <name type="scientific">Hypoxylon rubiginosum</name>
    <dbReference type="NCBI Taxonomy" id="110542"/>
    <lineage>
        <taxon>Eukaryota</taxon>
        <taxon>Fungi</taxon>
        <taxon>Dikarya</taxon>
        <taxon>Ascomycota</taxon>
        <taxon>Pezizomycotina</taxon>
        <taxon>Sordariomycetes</taxon>
        <taxon>Xylariomycetidae</taxon>
        <taxon>Xylariales</taxon>
        <taxon>Hypoxylaceae</taxon>
        <taxon>Hypoxylon</taxon>
    </lineage>
</organism>
<evidence type="ECO:0000313" key="1">
    <source>
        <dbReference type="EMBL" id="KAI6080511.1"/>
    </source>
</evidence>
<dbReference type="Proteomes" id="UP001497680">
    <property type="component" value="Unassembled WGS sequence"/>
</dbReference>
<reference evidence="1 2" key="1">
    <citation type="journal article" date="2022" name="New Phytol.">
        <title>Ecological generalism drives hyperdiversity of secondary metabolite gene clusters in xylarialean endophytes.</title>
        <authorList>
            <person name="Franco M.E.E."/>
            <person name="Wisecaver J.H."/>
            <person name="Arnold A.E."/>
            <person name="Ju Y.M."/>
            <person name="Slot J.C."/>
            <person name="Ahrendt S."/>
            <person name="Moore L.P."/>
            <person name="Eastman K.E."/>
            <person name="Scott K."/>
            <person name="Konkel Z."/>
            <person name="Mondo S.J."/>
            <person name="Kuo A."/>
            <person name="Hayes R.D."/>
            <person name="Haridas S."/>
            <person name="Andreopoulos B."/>
            <person name="Riley R."/>
            <person name="LaButti K."/>
            <person name="Pangilinan J."/>
            <person name="Lipzen A."/>
            <person name="Amirebrahimi M."/>
            <person name="Yan J."/>
            <person name="Adam C."/>
            <person name="Keymanesh K."/>
            <person name="Ng V."/>
            <person name="Louie K."/>
            <person name="Northen T."/>
            <person name="Drula E."/>
            <person name="Henrissat B."/>
            <person name="Hsieh H.M."/>
            <person name="Youens-Clark K."/>
            <person name="Lutzoni F."/>
            <person name="Miadlikowska J."/>
            <person name="Eastwood D.C."/>
            <person name="Hamelin R.C."/>
            <person name="Grigoriev I.V."/>
            <person name="U'Ren J.M."/>
        </authorList>
    </citation>
    <scope>NUCLEOTIDE SEQUENCE [LARGE SCALE GENOMIC DNA]</scope>
    <source>
        <strain evidence="1 2">ER1909</strain>
    </source>
</reference>
<sequence length="903" mass="102288">MIDLKPAGQLFVLACAAIISYLWLRYKHIRSVPAGTVHNAPREADASETSPRHTSANRPPLEILYHGPTDAAEGPVEVDIVAVHGLGSNVDWSWTWQDKSGRRPPVHWLKDLEMLPAVVPNARIMVYSYESRWHANAPKTRLHLCGKDFIDALHNFRNDVPGRPIIFIGHSLGGLVIQYALLLADKDEKFKYLPKNVVGFIALGCPFKGTKMQSIPDIIARFMVLANSHQGIIRDLVYGSDTLRDQLDALCQLINTLSIPTCCFFELYATDYGIRFGCPGYIKGMVCLLRGIATELANPAIQVVREESACIDGWPKKPVQTDHLKMNKYSGPEDRSFRSVSAVIKDMYAGARDVLGHRNATTQNCYFVVPFGRNENFVGRKSILQQLLGRIPPSANQYDCQRTAIEGLGGIGKTQIALEVAYQVRDKHPDCSVFWVPAVDATSFENAHRDIGRQLGVKGIEDDKADVKMLVKAALGHKSAGSWLMIVDNTDDIKLVTSLSEYLPSNRKGSVLFTTRDHSVVSSLDISPKGLINIGEMSREESFEMLKKYVKQESRWHDMKSTTELLDLLADLPLAIRQASAYMFQNGIPTTKYLRYCQSSDKDMVKLLSEDFQDRGRYDASKNPVAMTWLISFEHISQSRPLAAQYLRFICFLAEKDIPISLLPPGRSELEIDKAIGTLKGYAFIMERNEPDSFDIHRLVRLVMRNWLQTNGEWQEWVTKVSQRLTDKYPFPKHENRAIWVRYLPHVLQLRNECADKETGLLFNVAESYSQLGKYNEAEQMYRQTLELRERVLGRKHPDTLTNMNNLAAVLDRQGKYEEAEKMDRQTLELRERVLGKEHPSTLGSMNNLASVLNKQGKYEEAEKMHRQTLELREQVLGKEHPDTLRSKANLDICLQAKTDKGL</sequence>
<protein>
    <submittedName>
        <fullName evidence="1">Uncharacterized protein</fullName>
    </submittedName>
</protein>